<dbReference type="Proteomes" id="UP000002407">
    <property type="component" value="Chromosome"/>
</dbReference>
<sequence length="166" mass="19407">MKFWLHKINPGQNNETNCFNILKLNLLATGYSDMARSFIYNPNDKLQSIKEALDKECPDWNYNCVTENNIINFVYEIKKNDIVVIPLTQKYDNEIYICQIISDKAINVQNGEIPQIASDIGFLHLIKFIRKMKFTEADEKLQNFIEKNKKINTTIKIDDLDIIETI</sequence>
<dbReference type="AlphaFoldDB" id="A7I3K2"/>
<gene>
    <name evidence="1" type="ordered locus">CHAB381_1563</name>
</gene>
<reference evidence="2" key="1">
    <citation type="submission" date="2007-07" db="EMBL/GenBank/DDBJ databases">
        <title>Complete genome sequence of Campylobacter hominis ATCC BAA-381, a commensal isolated from the human gastrointestinal tract.</title>
        <authorList>
            <person name="Fouts D.E."/>
            <person name="Mongodin E.F."/>
            <person name="Puiu D."/>
            <person name="Sebastian Y."/>
            <person name="Miller W.G."/>
            <person name="Mandrell R.E."/>
            <person name="Nelson K.E."/>
        </authorList>
    </citation>
    <scope>NUCLEOTIDE SEQUENCE [LARGE SCALE GENOMIC DNA]</scope>
    <source>
        <strain evidence="2">ATCC BAA-381 / DSM 21671 / CCUG 45161 / LMG 19568 / NCTC 13146 / CH001A</strain>
    </source>
</reference>
<evidence type="ECO:0000313" key="1">
    <source>
        <dbReference type="EMBL" id="ABS51286.1"/>
    </source>
</evidence>
<proteinExistence type="predicted"/>
<accession>A7I3K2</accession>
<evidence type="ECO:0000313" key="2">
    <source>
        <dbReference type="Proteomes" id="UP000002407"/>
    </source>
</evidence>
<keyword evidence="2" id="KW-1185">Reference proteome</keyword>
<organism evidence="1 2">
    <name type="scientific">Campylobacter hominis (strain ATCC BAA-381 / DSM 21671 / CCUG 45161 / LMG 19568 / NCTC 13146 / CH001A)</name>
    <dbReference type="NCBI Taxonomy" id="360107"/>
    <lineage>
        <taxon>Bacteria</taxon>
        <taxon>Pseudomonadati</taxon>
        <taxon>Campylobacterota</taxon>
        <taxon>Epsilonproteobacteria</taxon>
        <taxon>Campylobacterales</taxon>
        <taxon>Campylobacteraceae</taxon>
        <taxon>Campylobacter</taxon>
    </lineage>
</organism>
<dbReference type="KEGG" id="cha:CHAB381_1563"/>
<dbReference type="RefSeq" id="WP_012109398.1">
    <property type="nucleotide sequence ID" value="NC_009714.1"/>
</dbReference>
<dbReference type="HOGENOM" id="CLU_1599681_0_0_7"/>
<protein>
    <submittedName>
        <fullName evidence="1">Uncharacterized protein</fullName>
    </submittedName>
</protein>
<dbReference type="OrthoDB" id="2328079at2"/>
<dbReference type="EMBL" id="CP000776">
    <property type="protein sequence ID" value="ABS51286.1"/>
    <property type="molecule type" value="Genomic_DNA"/>
</dbReference>
<dbReference type="eggNOG" id="ENOG5032EF3">
    <property type="taxonomic scope" value="Bacteria"/>
</dbReference>
<name>A7I3K2_CAMHC</name>